<dbReference type="AlphaFoldDB" id="A0A0C2T1U9"/>
<dbReference type="PANTHER" id="PTHR31836">
    <property type="match status" value="1"/>
</dbReference>
<dbReference type="InParanoid" id="A0A0C2T1U9"/>
<feature type="signal peptide" evidence="2">
    <location>
        <begin position="1"/>
        <end position="22"/>
    </location>
</feature>
<evidence type="ECO:0000313" key="5">
    <source>
        <dbReference type="Proteomes" id="UP000054549"/>
    </source>
</evidence>
<dbReference type="Proteomes" id="UP000054549">
    <property type="component" value="Unassembled WGS sequence"/>
</dbReference>
<accession>A0A0C2T1U9</accession>
<dbReference type="OrthoDB" id="406505at2759"/>
<evidence type="ECO:0000259" key="3">
    <source>
        <dbReference type="Pfam" id="PF03330"/>
    </source>
</evidence>
<proteinExistence type="predicted"/>
<keyword evidence="5" id="KW-1185">Reference proteome</keyword>
<organism evidence="4 5">
    <name type="scientific">Amanita muscaria (strain Koide BX008)</name>
    <dbReference type="NCBI Taxonomy" id="946122"/>
    <lineage>
        <taxon>Eukaryota</taxon>
        <taxon>Fungi</taxon>
        <taxon>Dikarya</taxon>
        <taxon>Basidiomycota</taxon>
        <taxon>Agaricomycotina</taxon>
        <taxon>Agaricomycetes</taxon>
        <taxon>Agaricomycetidae</taxon>
        <taxon>Agaricales</taxon>
        <taxon>Pluteineae</taxon>
        <taxon>Amanitaceae</taxon>
        <taxon>Amanita</taxon>
    </lineage>
</organism>
<sequence>MSNTFYFVSFIFIAICPAFVASRVTPHAGWVATLEQYDVYHHRYVLLECHEKHGTHFFNQCCRPLLVSELPSKQCTPPTVANSDTGEYCEEVDHLVASTNGPEPTNRLIGKDNPDVSHSLTISARRQLTTSATSTAIETSVWPTLAHISGPSRLASMKKHGHIIASMHQPTRSNTGQVNTGGYATYFYQNGNAGACGTVHSDNDLIAAIDSDRYGLTGARSDLCGKKVKITNPSNGKTVLVTIADACPTCRNSNSIDLSLGAFKTIAELSQGIVSITWVYA</sequence>
<evidence type="ECO:0000256" key="2">
    <source>
        <dbReference type="SAM" id="SignalP"/>
    </source>
</evidence>
<evidence type="ECO:0000256" key="1">
    <source>
        <dbReference type="ARBA" id="ARBA00022729"/>
    </source>
</evidence>
<dbReference type="SUPFAM" id="SSF50685">
    <property type="entry name" value="Barwin-like endoglucanases"/>
    <property type="match status" value="1"/>
</dbReference>
<dbReference type="CDD" id="cd22191">
    <property type="entry name" value="DPBB_RlpA_EXP_N-like"/>
    <property type="match status" value="1"/>
</dbReference>
<dbReference type="PANTHER" id="PTHR31836:SF24">
    <property type="entry name" value="RLPA-LIKE PROTEIN DOUBLE-PSI BETA-BARREL DOMAIN-CONTAINING PROTEIN"/>
    <property type="match status" value="1"/>
</dbReference>
<feature type="chain" id="PRO_5002155928" description="RlpA-like protein double-psi beta-barrel domain-containing protein" evidence="2">
    <location>
        <begin position="23"/>
        <end position="281"/>
    </location>
</feature>
<feature type="domain" description="RlpA-like protein double-psi beta-barrel" evidence="3">
    <location>
        <begin position="181"/>
        <end position="277"/>
    </location>
</feature>
<gene>
    <name evidence="4" type="ORF">M378DRAFT_157036</name>
</gene>
<dbReference type="EMBL" id="KN818225">
    <property type="protein sequence ID" value="KIL69800.1"/>
    <property type="molecule type" value="Genomic_DNA"/>
</dbReference>
<dbReference type="Pfam" id="PF03330">
    <property type="entry name" value="DPBB_1"/>
    <property type="match status" value="1"/>
</dbReference>
<dbReference type="HOGENOM" id="CLU_046371_0_0_1"/>
<dbReference type="InterPro" id="IPR009009">
    <property type="entry name" value="RlpA-like_DPBB"/>
</dbReference>
<name>A0A0C2T1U9_AMAMK</name>
<keyword evidence="1 2" id="KW-0732">Signal</keyword>
<dbReference type="InterPro" id="IPR036908">
    <property type="entry name" value="RlpA-like_sf"/>
</dbReference>
<dbReference type="STRING" id="946122.A0A0C2T1U9"/>
<evidence type="ECO:0000313" key="4">
    <source>
        <dbReference type="EMBL" id="KIL69800.1"/>
    </source>
</evidence>
<dbReference type="Gene3D" id="2.40.40.10">
    <property type="entry name" value="RlpA-like domain"/>
    <property type="match status" value="1"/>
</dbReference>
<reference evidence="4 5" key="1">
    <citation type="submission" date="2014-04" db="EMBL/GenBank/DDBJ databases">
        <title>Evolutionary Origins and Diversification of the Mycorrhizal Mutualists.</title>
        <authorList>
            <consortium name="DOE Joint Genome Institute"/>
            <consortium name="Mycorrhizal Genomics Consortium"/>
            <person name="Kohler A."/>
            <person name="Kuo A."/>
            <person name="Nagy L.G."/>
            <person name="Floudas D."/>
            <person name="Copeland A."/>
            <person name="Barry K.W."/>
            <person name="Cichocki N."/>
            <person name="Veneault-Fourrey C."/>
            <person name="LaButti K."/>
            <person name="Lindquist E.A."/>
            <person name="Lipzen A."/>
            <person name="Lundell T."/>
            <person name="Morin E."/>
            <person name="Murat C."/>
            <person name="Riley R."/>
            <person name="Ohm R."/>
            <person name="Sun H."/>
            <person name="Tunlid A."/>
            <person name="Henrissat B."/>
            <person name="Grigoriev I.V."/>
            <person name="Hibbett D.S."/>
            <person name="Martin F."/>
        </authorList>
    </citation>
    <scope>NUCLEOTIDE SEQUENCE [LARGE SCALE GENOMIC DNA]</scope>
    <source>
        <strain evidence="4 5">Koide BX008</strain>
    </source>
</reference>
<dbReference type="InterPro" id="IPR051477">
    <property type="entry name" value="Expansin_CellWall"/>
</dbReference>
<protein>
    <recommendedName>
        <fullName evidence="3">RlpA-like protein double-psi beta-barrel domain-containing protein</fullName>
    </recommendedName>
</protein>